<comment type="caution">
    <text evidence="1">The sequence shown here is derived from an EMBL/GenBank/DDBJ whole genome shotgun (WGS) entry which is preliminary data.</text>
</comment>
<keyword evidence="2" id="KW-1185">Reference proteome</keyword>
<proteinExistence type="predicted"/>
<name>A0A9W9M1B6_9EURO</name>
<organism evidence="1 2">
    <name type="scientific">Penicillium cf. griseofulvum</name>
    <dbReference type="NCBI Taxonomy" id="2972120"/>
    <lineage>
        <taxon>Eukaryota</taxon>
        <taxon>Fungi</taxon>
        <taxon>Dikarya</taxon>
        <taxon>Ascomycota</taxon>
        <taxon>Pezizomycotina</taxon>
        <taxon>Eurotiomycetes</taxon>
        <taxon>Eurotiomycetidae</taxon>
        <taxon>Eurotiales</taxon>
        <taxon>Aspergillaceae</taxon>
        <taxon>Penicillium</taxon>
    </lineage>
</organism>
<reference evidence="1" key="2">
    <citation type="journal article" date="2023" name="IMA Fungus">
        <title>Comparative genomic study of the Penicillium genus elucidates a diverse pangenome and 15 lateral gene transfer events.</title>
        <authorList>
            <person name="Petersen C."/>
            <person name="Sorensen T."/>
            <person name="Nielsen M.R."/>
            <person name="Sondergaard T.E."/>
            <person name="Sorensen J.L."/>
            <person name="Fitzpatrick D.A."/>
            <person name="Frisvad J.C."/>
            <person name="Nielsen K.L."/>
        </authorList>
    </citation>
    <scope>NUCLEOTIDE SEQUENCE</scope>
    <source>
        <strain evidence="1">IBT 16849</strain>
    </source>
</reference>
<accession>A0A9W9M1B6</accession>
<dbReference type="Proteomes" id="UP001150879">
    <property type="component" value="Unassembled WGS sequence"/>
</dbReference>
<sequence length="221" mass="25770">PCIKSRYTNAINLSSANFDLPRDPDCLTVWSPLPQSMRTKGNSSTRARFVKSCHVATRKLLAYLFSRQNEKKLHITSTELNLITGDANDYGPCLMKPFPRHKMREYVNREHPWNKFDIHGLNVTDTPEFNHLGSIYRNQRQWKLEGWKDTSHPHIKAHIADSQPHLVNRLNTVRNLPIWHDKQNPEALQVRSSQIVNFTDGIQNNLDDWVTIMCRDERGLY</sequence>
<dbReference type="EMBL" id="JAPQKP010000006">
    <property type="protein sequence ID" value="KAJ5185906.1"/>
    <property type="molecule type" value="Genomic_DNA"/>
</dbReference>
<feature type="non-terminal residue" evidence="1">
    <location>
        <position position="1"/>
    </location>
</feature>
<dbReference type="AlphaFoldDB" id="A0A9W9M1B6"/>
<gene>
    <name evidence="1" type="ORF">N7472_010746</name>
</gene>
<reference evidence="1" key="1">
    <citation type="submission" date="2022-11" db="EMBL/GenBank/DDBJ databases">
        <authorList>
            <person name="Petersen C."/>
        </authorList>
    </citation>
    <scope>NUCLEOTIDE SEQUENCE</scope>
    <source>
        <strain evidence="1">IBT 16849</strain>
    </source>
</reference>
<protein>
    <submittedName>
        <fullName evidence="1">Uncharacterized protein</fullName>
    </submittedName>
</protein>
<evidence type="ECO:0000313" key="2">
    <source>
        <dbReference type="Proteomes" id="UP001150879"/>
    </source>
</evidence>
<evidence type="ECO:0000313" key="1">
    <source>
        <dbReference type="EMBL" id="KAJ5185906.1"/>
    </source>
</evidence>